<protein>
    <submittedName>
        <fullName evidence="1">Uncharacterized protein</fullName>
    </submittedName>
</protein>
<accession>A0ABQ6MJH7</accession>
<comment type="caution">
    <text evidence="1">The sequence shown here is derived from an EMBL/GenBank/DDBJ whole genome shotgun (WGS) entry which is preliminary data.</text>
</comment>
<organism evidence="1 2">
    <name type="scientific">Tetraparma gracilis</name>
    <dbReference type="NCBI Taxonomy" id="2962635"/>
    <lineage>
        <taxon>Eukaryota</taxon>
        <taxon>Sar</taxon>
        <taxon>Stramenopiles</taxon>
        <taxon>Ochrophyta</taxon>
        <taxon>Bolidophyceae</taxon>
        <taxon>Parmales</taxon>
        <taxon>Triparmaceae</taxon>
        <taxon>Tetraparma</taxon>
    </lineage>
</organism>
<gene>
    <name evidence="1" type="ORF">TeGR_g3732</name>
</gene>
<proteinExistence type="predicted"/>
<evidence type="ECO:0000313" key="2">
    <source>
        <dbReference type="Proteomes" id="UP001165060"/>
    </source>
</evidence>
<dbReference type="Proteomes" id="UP001165060">
    <property type="component" value="Unassembled WGS sequence"/>
</dbReference>
<reference evidence="1 2" key="1">
    <citation type="journal article" date="2023" name="Commun. Biol.">
        <title>Genome analysis of Parmales, the sister group of diatoms, reveals the evolutionary specialization of diatoms from phago-mixotrophs to photoautotrophs.</title>
        <authorList>
            <person name="Ban H."/>
            <person name="Sato S."/>
            <person name="Yoshikawa S."/>
            <person name="Yamada K."/>
            <person name="Nakamura Y."/>
            <person name="Ichinomiya M."/>
            <person name="Sato N."/>
            <person name="Blanc-Mathieu R."/>
            <person name="Endo H."/>
            <person name="Kuwata A."/>
            <person name="Ogata H."/>
        </authorList>
    </citation>
    <scope>NUCLEOTIDE SEQUENCE [LARGE SCALE GENOMIC DNA]</scope>
</reference>
<dbReference type="EMBL" id="BRYB01002884">
    <property type="protein sequence ID" value="GMI27013.1"/>
    <property type="molecule type" value="Genomic_DNA"/>
</dbReference>
<keyword evidence="2" id="KW-1185">Reference proteome</keyword>
<sequence length="88" mass="9841">MIVANRGKEESFGGGYAGYEGQYGDEFARNEAQEIDVSPMDVHTELFFYHVLRLFTRLGVGATWDKRGDPDSPKTMMLAASKFGIFVL</sequence>
<name>A0ABQ6MJH7_9STRA</name>
<evidence type="ECO:0000313" key="1">
    <source>
        <dbReference type="EMBL" id="GMI27013.1"/>
    </source>
</evidence>